<dbReference type="PROSITE" id="PS51257">
    <property type="entry name" value="PROKAR_LIPOPROTEIN"/>
    <property type="match status" value="1"/>
</dbReference>
<sequence>MRSSIQNKIKGNPFIGPIRVLYAVLIAGLLLTSCKSTKRIISADGTSTSAVEIIRQHNTAAPSFKTLQSRLRINYSDAKKSQSVTISLRMEKDKTIWMSAKFAGLITVAKAMITPDKVQYYEKIGGTYFDGDFDIISKFLGTPLTFNQLQNVLLGQVMDEVTPKKVEVTFKDNFIQLTPKKELGNLRKLFLLQPSTLKTAFQQIDKVDSGEHLEVSYTEYQRIGDKLYPQNVEILARQKDETSQIKVEFRGIELNDPMSFPFSIPSGYEEITVE</sequence>
<organism evidence="1 2">
    <name type="scientific">Gangjinia marincola</name>
    <dbReference type="NCBI Taxonomy" id="578463"/>
    <lineage>
        <taxon>Bacteria</taxon>
        <taxon>Pseudomonadati</taxon>
        <taxon>Bacteroidota</taxon>
        <taxon>Flavobacteriia</taxon>
        <taxon>Flavobacteriales</taxon>
        <taxon>Flavobacteriaceae</taxon>
        <taxon>Gangjinia</taxon>
    </lineage>
</organism>
<comment type="caution">
    <text evidence="1">The sequence shown here is derived from an EMBL/GenBank/DDBJ whole genome shotgun (WGS) entry which is preliminary data.</text>
</comment>
<gene>
    <name evidence="1" type="ORF">GCM10009117_19460</name>
</gene>
<dbReference type="Proteomes" id="UP001500507">
    <property type="component" value="Unassembled WGS sequence"/>
</dbReference>
<protein>
    <submittedName>
        <fullName evidence="1">DUF4292 domain-containing protein</fullName>
    </submittedName>
</protein>
<dbReference type="Pfam" id="PF14125">
    <property type="entry name" value="DUF4292"/>
    <property type="match status" value="1"/>
</dbReference>
<accession>A0ABN1MIR7</accession>
<dbReference type="Gene3D" id="2.50.20.10">
    <property type="entry name" value="Lipoprotein localisation LolA/LolB/LppX"/>
    <property type="match status" value="1"/>
</dbReference>
<dbReference type="EMBL" id="BAAAFG010000015">
    <property type="protein sequence ID" value="GAA0872799.1"/>
    <property type="molecule type" value="Genomic_DNA"/>
</dbReference>
<keyword evidence="2" id="KW-1185">Reference proteome</keyword>
<reference evidence="1 2" key="1">
    <citation type="journal article" date="2019" name="Int. J. Syst. Evol. Microbiol.">
        <title>The Global Catalogue of Microorganisms (GCM) 10K type strain sequencing project: providing services to taxonomists for standard genome sequencing and annotation.</title>
        <authorList>
            <consortium name="The Broad Institute Genomics Platform"/>
            <consortium name="The Broad Institute Genome Sequencing Center for Infectious Disease"/>
            <person name="Wu L."/>
            <person name="Ma J."/>
        </authorList>
    </citation>
    <scope>NUCLEOTIDE SEQUENCE [LARGE SCALE GENOMIC DNA]</scope>
    <source>
        <strain evidence="1 2">JCM 16082</strain>
    </source>
</reference>
<evidence type="ECO:0000313" key="2">
    <source>
        <dbReference type="Proteomes" id="UP001500507"/>
    </source>
</evidence>
<name>A0ABN1MIR7_9FLAO</name>
<dbReference type="RefSeq" id="WP_343766741.1">
    <property type="nucleotide sequence ID" value="NZ_BAAAFG010000015.1"/>
</dbReference>
<evidence type="ECO:0000313" key="1">
    <source>
        <dbReference type="EMBL" id="GAA0872799.1"/>
    </source>
</evidence>
<proteinExistence type="predicted"/>
<dbReference type="InterPro" id="IPR025634">
    <property type="entry name" value="DUF4292"/>
</dbReference>